<dbReference type="InterPro" id="IPR028161">
    <property type="entry name" value="Met8-like"/>
</dbReference>
<protein>
    <recommendedName>
        <fullName evidence="2">precorrin-2 dehydrogenase</fullName>
        <ecNumber evidence="2">1.3.1.76</ecNumber>
    </recommendedName>
</protein>
<keyword evidence="4" id="KW-0520">NAD</keyword>
<reference evidence="8" key="2">
    <citation type="submission" date="2021-04" db="EMBL/GenBank/DDBJ databases">
        <authorList>
            <person name="Gilroy R."/>
        </authorList>
    </citation>
    <scope>NUCLEOTIDE SEQUENCE</scope>
    <source>
        <strain evidence="8">CHK198-12963</strain>
    </source>
</reference>
<dbReference type="InterPro" id="IPR006367">
    <property type="entry name" value="Sirohaem_synthase_N"/>
</dbReference>
<evidence type="ECO:0000256" key="6">
    <source>
        <dbReference type="ARBA" id="ARBA00047561"/>
    </source>
</evidence>
<dbReference type="PANTHER" id="PTHR35330">
    <property type="entry name" value="SIROHEME BIOSYNTHESIS PROTEIN MET8"/>
    <property type="match status" value="1"/>
</dbReference>
<dbReference type="Gene3D" id="1.10.8.610">
    <property type="entry name" value="SirC, precorrin-2 dehydrogenase, C-terminal helical domain-like"/>
    <property type="match status" value="1"/>
</dbReference>
<dbReference type="Gene3D" id="3.40.50.720">
    <property type="entry name" value="NAD(P)-binding Rossmann-like Domain"/>
    <property type="match status" value="1"/>
</dbReference>
<organism evidence="8 9">
    <name type="scientific">Candidatus Enterocloster excrementigallinarum</name>
    <dbReference type="NCBI Taxonomy" id="2838558"/>
    <lineage>
        <taxon>Bacteria</taxon>
        <taxon>Bacillati</taxon>
        <taxon>Bacillota</taxon>
        <taxon>Clostridia</taxon>
        <taxon>Lachnospirales</taxon>
        <taxon>Lachnospiraceae</taxon>
        <taxon>Enterocloster</taxon>
    </lineage>
</organism>
<keyword evidence="3" id="KW-0560">Oxidoreductase</keyword>
<dbReference type="GO" id="GO:0043115">
    <property type="term" value="F:precorrin-2 dehydrogenase activity"/>
    <property type="evidence" value="ECO:0007669"/>
    <property type="project" value="UniProtKB-EC"/>
</dbReference>
<comment type="pathway">
    <text evidence="1">Porphyrin-containing compound metabolism; siroheme biosynthesis; sirohydrochlorin from precorrin-2: step 1/1.</text>
</comment>
<dbReference type="PANTHER" id="PTHR35330:SF1">
    <property type="entry name" value="SIROHEME BIOSYNTHESIS PROTEIN MET8"/>
    <property type="match status" value="1"/>
</dbReference>
<dbReference type="SUPFAM" id="SSF75615">
    <property type="entry name" value="Siroheme synthase middle domains-like"/>
    <property type="match status" value="1"/>
</dbReference>
<dbReference type="EMBL" id="DWWB01000042">
    <property type="protein sequence ID" value="HJC66599.1"/>
    <property type="molecule type" value="Genomic_DNA"/>
</dbReference>
<dbReference type="GO" id="GO:0004325">
    <property type="term" value="F:ferrochelatase activity"/>
    <property type="evidence" value="ECO:0007669"/>
    <property type="project" value="InterPro"/>
</dbReference>
<dbReference type="InterPro" id="IPR036291">
    <property type="entry name" value="NAD(P)-bd_dom_sf"/>
</dbReference>
<evidence type="ECO:0000256" key="5">
    <source>
        <dbReference type="ARBA" id="ARBA00023244"/>
    </source>
</evidence>
<evidence type="ECO:0000256" key="4">
    <source>
        <dbReference type="ARBA" id="ARBA00023027"/>
    </source>
</evidence>
<dbReference type="NCBIfam" id="TIGR01470">
    <property type="entry name" value="cysG_Nterm"/>
    <property type="match status" value="1"/>
</dbReference>
<feature type="domain" description="Siroheme synthase central" evidence="7">
    <location>
        <begin position="121"/>
        <end position="145"/>
    </location>
</feature>
<evidence type="ECO:0000259" key="7">
    <source>
        <dbReference type="Pfam" id="PF14824"/>
    </source>
</evidence>
<evidence type="ECO:0000313" key="9">
    <source>
        <dbReference type="Proteomes" id="UP000823863"/>
    </source>
</evidence>
<evidence type="ECO:0000256" key="2">
    <source>
        <dbReference type="ARBA" id="ARBA00012400"/>
    </source>
</evidence>
<dbReference type="GO" id="GO:0019354">
    <property type="term" value="P:siroheme biosynthetic process"/>
    <property type="evidence" value="ECO:0007669"/>
    <property type="project" value="InterPro"/>
</dbReference>
<dbReference type="InterPro" id="IPR028281">
    <property type="entry name" value="Sirohaem_synthase_central"/>
</dbReference>
<dbReference type="SUPFAM" id="SSF51735">
    <property type="entry name" value="NAD(P)-binding Rossmann-fold domains"/>
    <property type="match status" value="1"/>
</dbReference>
<name>A0A9D2PT15_9FIRM</name>
<evidence type="ECO:0000256" key="3">
    <source>
        <dbReference type="ARBA" id="ARBA00023002"/>
    </source>
</evidence>
<dbReference type="Pfam" id="PF14824">
    <property type="entry name" value="Sirohm_synth_M"/>
    <property type="match status" value="1"/>
</dbReference>
<evidence type="ECO:0000313" key="8">
    <source>
        <dbReference type="EMBL" id="HJC66599.1"/>
    </source>
</evidence>
<accession>A0A9D2PT15</accession>
<dbReference type="AlphaFoldDB" id="A0A9D2PT15"/>
<evidence type="ECO:0000256" key="1">
    <source>
        <dbReference type="ARBA" id="ARBA00005010"/>
    </source>
</evidence>
<keyword evidence="5" id="KW-0627">Porphyrin biosynthesis</keyword>
<reference evidence="8" key="1">
    <citation type="journal article" date="2021" name="PeerJ">
        <title>Extensive microbial diversity within the chicken gut microbiome revealed by metagenomics and culture.</title>
        <authorList>
            <person name="Gilroy R."/>
            <person name="Ravi A."/>
            <person name="Getino M."/>
            <person name="Pursley I."/>
            <person name="Horton D.L."/>
            <person name="Alikhan N.F."/>
            <person name="Baker D."/>
            <person name="Gharbi K."/>
            <person name="Hall N."/>
            <person name="Watson M."/>
            <person name="Adriaenssens E.M."/>
            <person name="Foster-Nyarko E."/>
            <person name="Jarju S."/>
            <person name="Secka A."/>
            <person name="Antonio M."/>
            <person name="Oren A."/>
            <person name="Chaudhuri R.R."/>
            <person name="La Ragione R."/>
            <person name="Hildebrand F."/>
            <person name="Pallen M.J."/>
        </authorList>
    </citation>
    <scope>NUCLEOTIDE SEQUENCE</scope>
    <source>
        <strain evidence="8">CHK198-12963</strain>
    </source>
</reference>
<comment type="caution">
    <text evidence="8">The sequence shown here is derived from an EMBL/GenBank/DDBJ whole genome shotgun (WGS) entry which is preliminary data.</text>
</comment>
<dbReference type="Pfam" id="PF13241">
    <property type="entry name" value="NAD_binding_7"/>
    <property type="match status" value="1"/>
</dbReference>
<dbReference type="Proteomes" id="UP000823863">
    <property type="component" value="Unassembled WGS sequence"/>
</dbReference>
<proteinExistence type="predicted"/>
<dbReference type="EC" id="1.3.1.76" evidence="2"/>
<sequence>MAYFPIFIQLEEEDCLVAGGGRVAQRKVEILLEYGPKIRLVAPRVTDSLWKMGQQGKIQIFLRRFRPEDLEGARLVIAASNDPEVNGSISAACRQQNIPVNVVDVKEECSFLFPALVKDQDVTVGISTGGSSPAMARLLKERIRSALPEGCGQAARWVGEQRERLKAAVASPSLREKIFKGLAEQALIRAGVGREMASEEEVNELVRRKLEQTNE</sequence>
<comment type="catalytic activity">
    <reaction evidence="6">
        <text>precorrin-2 + NAD(+) = sirohydrochlorin + NADH + 2 H(+)</text>
        <dbReference type="Rhea" id="RHEA:15613"/>
        <dbReference type="ChEBI" id="CHEBI:15378"/>
        <dbReference type="ChEBI" id="CHEBI:57540"/>
        <dbReference type="ChEBI" id="CHEBI:57945"/>
        <dbReference type="ChEBI" id="CHEBI:58351"/>
        <dbReference type="ChEBI" id="CHEBI:58827"/>
        <dbReference type="EC" id="1.3.1.76"/>
    </reaction>
</comment>
<dbReference type="InterPro" id="IPR042518">
    <property type="entry name" value="SirC_C"/>
</dbReference>
<gene>
    <name evidence="8" type="ORF">H9931_07770</name>
</gene>